<keyword evidence="2" id="KW-1133">Transmembrane helix</keyword>
<dbReference type="PANTHER" id="PTHR35394">
    <property type="entry name" value="DUF3176 DOMAIN-CONTAINING PROTEIN"/>
    <property type="match status" value="1"/>
</dbReference>
<keyword evidence="4" id="KW-1185">Reference proteome</keyword>
<proteinExistence type="predicted"/>
<evidence type="ECO:0000313" key="4">
    <source>
        <dbReference type="Proteomes" id="UP001302602"/>
    </source>
</evidence>
<feature type="region of interest" description="Disordered" evidence="1">
    <location>
        <begin position="671"/>
        <end position="695"/>
    </location>
</feature>
<comment type="caution">
    <text evidence="3">The sequence shown here is derived from an EMBL/GenBank/DDBJ whole genome shotgun (WGS) entry which is preliminary data.</text>
</comment>
<feature type="compositionally biased region" description="Polar residues" evidence="1">
    <location>
        <begin position="685"/>
        <end position="695"/>
    </location>
</feature>
<dbReference type="EMBL" id="MU853228">
    <property type="protein sequence ID" value="KAK4124058.1"/>
    <property type="molecule type" value="Genomic_DNA"/>
</dbReference>
<reference evidence="3" key="1">
    <citation type="journal article" date="2023" name="Mol. Phylogenet. Evol.">
        <title>Genome-scale phylogeny and comparative genomics of the fungal order Sordariales.</title>
        <authorList>
            <person name="Hensen N."/>
            <person name="Bonometti L."/>
            <person name="Westerberg I."/>
            <person name="Brannstrom I.O."/>
            <person name="Guillou S."/>
            <person name="Cros-Aarteil S."/>
            <person name="Calhoun S."/>
            <person name="Haridas S."/>
            <person name="Kuo A."/>
            <person name="Mondo S."/>
            <person name="Pangilinan J."/>
            <person name="Riley R."/>
            <person name="LaButti K."/>
            <person name="Andreopoulos B."/>
            <person name="Lipzen A."/>
            <person name="Chen C."/>
            <person name="Yan M."/>
            <person name="Daum C."/>
            <person name="Ng V."/>
            <person name="Clum A."/>
            <person name="Steindorff A."/>
            <person name="Ohm R.A."/>
            <person name="Martin F."/>
            <person name="Silar P."/>
            <person name="Natvig D.O."/>
            <person name="Lalanne C."/>
            <person name="Gautier V."/>
            <person name="Ament-Velasquez S.L."/>
            <person name="Kruys A."/>
            <person name="Hutchinson M.I."/>
            <person name="Powell A.J."/>
            <person name="Barry K."/>
            <person name="Miller A.N."/>
            <person name="Grigoriev I.V."/>
            <person name="Debuchy R."/>
            <person name="Gladieux P."/>
            <person name="Hiltunen Thoren M."/>
            <person name="Johannesson H."/>
        </authorList>
    </citation>
    <scope>NUCLEOTIDE SEQUENCE</scope>
    <source>
        <strain evidence="3">CBS 731.68</strain>
    </source>
</reference>
<dbReference type="GeneID" id="87827336"/>
<organism evidence="3 4">
    <name type="scientific">Parathielavia appendiculata</name>
    <dbReference type="NCBI Taxonomy" id="2587402"/>
    <lineage>
        <taxon>Eukaryota</taxon>
        <taxon>Fungi</taxon>
        <taxon>Dikarya</taxon>
        <taxon>Ascomycota</taxon>
        <taxon>Pezizomycotina</taxon>
        <taxon>Sordariomycetes</taxon>
        <taxon>Sordariomycetidae</taxon>
        <taxon>Sordariales</taxon>
        <taxon>Chaetomiaceae</taxon>
        <taxon>Parathielavia</taxon>
    </lineage>
</organism>
<keyword evidence="2" id="KW-0472">Membrane</keyword>
<dbReference type="PANTHER" id="PTHR35394:SF5">
    <property type="entry name" value="DUF3176 DOMAIN-CONTAINING PROTEIN"/>
    <property type="match status" value="1"/>
</dbReference>
<evidence type="ECO:0000256" key="2">
    <source>
        <dbReference type="SAM" id="Phobius"/>
    </source>
</evidence>
<accession>A0AAN6Z413</accession>
<protein>
    <submittedName>
        <fullName evidence="3">Uncharacterized protein</fullName>
    </submittedName>
</protein>
<dbReference type="RefSeq" id="XP_062647829.1">
    <property type="nucleotide sequence ID" value="XM_062790566.1"/>
</dbReference>
<evidence type="ECO:0000256" key="1">
    <source>
        <dbReference type="SAM" id="MobiDB-lite"/>
    </source>
</evidence>
<dbReference type="Pfam" id="PF11374">
    <property type="entry name" value="DUF3176"/>
    <property type="match status" value="1"/>
</dbReference>
<feature type="transmembrane region" description="Helical" evidence="2">
    <location>
        <begin position="578"/>
        <end position="600"/>
    </location>
</feature>
<name>A0AAN6Z413_9PEZI</name>
<keyword evidence="2" id="KW-0812">Transmembrane</keyword>
<dbReference type="InterPro" id="IPR021514">
    <property type="entry name" value="DUF3176"/>
</dbReference>
<dbReference type="AlphaFoldDB" id="A0AAN6Z413"/>
<dbReference type="Proteomes" id="UP001302602">
    <property type="component" value="Unassembled WGS sequence"/>
</dbReference>
<feature type="transmembrane region" description="Helical" evidence="2">
    <location>
        <begin position="12"/>
        <end position="39"/>
    </location>
</feature>
<sequence>MALLHVKTTWTAWAWGWECLVLLGGIGSFAALVAVLAAFNGREIISPWLNVVTLNAIVSVLSLSMKASLAYLFAECIAQWKWILFAREARPLIDFERIDAATRGPIGSSRVLTRTSGSLSLKLGAVLSLLIIGLDPFSQQLLQFRPDLVKDRLQSAVIPLSLWYNMGEAKQTKASSTETDYTKGNETIHTETVSVRTELPLSMQSAILAGLSGLEQRVAVQCPTGNCTWPTFTTLGVCHRCHDVTADLRRVAGRDLDSVVNVLVGRTSTLVPLYRAGNKSDIANVSYGLNKSTTAYTLPNGHFIANRDRFDGPMYNATSFGTGNPNETNTMKDIDTLIWAMSLIYPAPDAAIDYWSGWPDATLRAMECAIYYCLKNVTSSMQDSQLTENITEVPSIREPDSWQPLPMRYGNGTKVDFDPPPSYFSLEFNSIYSCPTYTNLELRDPTTKRVYRVGEGSVKSISSYLQSLFLWNRTLDGPVPEPVPGVREHLEKYHLNGAGRINGASWGLSLNDDGSIRRDLTTTVPPTLKSFLGRDLNATFHSLSTSMTNELRRGEGGAQVDYVEGRTLKPIVVYDTKWAWMALHGTTLLLAVVFFGITLWNSAGAGAGAEQVPLWKSSTLATMRRGYEVGHVLEGAGSVPEMERLARKTYIGKLPSGDLAESAACIGTAREGQPSIKGEPDTDCVSATTGGSANS</sequence>
<reference evidence="3" key="2">
    <citation type="submission" date="2023-05" db="EMBL/GenBank/DDBJ databases">
        <authorList>
            <consortium name="Lawrence Berkeley National Laboratory"/>
            <person name="Steindorff A."/>
            <person name="Hensen N."/>
            <person name="Bonometti L."/>
            <person name="Westerberg I."/>
            <person name="Brannstrom I.O."/>
            <person name="Guillou S."/>
            <person name="Cros-Aarteil S."/>
            <person name="Calhoun S."/>
            <person name="Haridas S."/>
            <person name="Kuo A."/>
            <person name="Mondo S."/>
            <person name="Pangilinan J."/>
            <person name="Riley R."/>
            <person name="Labutti K."/>
            <person name="Andreopoulos B."/>
            <person name="Lipzen A."/>
            <person name="Chen C."/>
            <person name="Yanf M."/>
            <person name="Daum C."/>
            <person name="Ng V."/>
            <person name="Clum A."/>
            <person name="Ohm R."/>
            <person name="Martin F."/>
            <person name="Silar P."/>
            <person name="Natvig D."/>
            <person name="Lalanne C."/>
            <person name="Gautier V."/>
            <person name="Ament-Velasquez S.L."/>
            <person name="Kruys A."/>
            <person name="Hutchinson M.I."/>
            <person name="Powell A.J."/>
            <person name="Barry K."/>
            <person name="Miller A.N."/>
            <person name="Grigoriev I.V."/>
            <person name="Debuchy R."/>
            <person name="Gladieux P."/>
            <person name="Thoren M.H."/>
            <person name="Johannesson H."/>
        </authorList>
    </citation>
    <scope>NUCLEOTIDE SEQUENCE</scope>
    <source>
        <strain evidence="3">CBS 731.68</strain>
    </source>
</reference>
<gene>
    <name evidence="3" type="ORF">N657DRAFT_619431</name>
</gene>
<feature type="transmembrane region" description="Helical" evidence="2">
    <location>
        <begin position="51"/>
        <end position="74"/>
    </location>
</feature>
<evidence type="ECO:0000313" key="3">
    <source>
        <dbReference type="EMBL" id="KAK4124058.1"/>
    </source>
</evidence>